<dbReference type="InterPro" id="IPR021330">
    <property type="entry name" value="DUF2939"/>
</dbReference>
<sequence>MRRRGTLFPFLALVACAVAAWLYCTPYLAIRAVQRAAESGDTQRLSQLVDFPALRTSLKENVRSAVSNQMAGRAGSRIGALTGFAAGALASPVVDAALTPSGIAALTQGTAPGSRRTRDEDDEPLRANLDIDRGYAGANRFEVRYRDRDSGAERLALILHRDGLGWKLASVRLPGADVEQ</sequence>
<evidence type="ECO:0008006" key="3">
    <source>
        <dbReference type="Google" id="ProtNLM"/>
    </source>
</evidence>
<dbReference type="Proteomes" id="UP000582837">
    <property type="component" value="Unassembled WGS sequence"/>
</dbReference>
<dbReference type="AlphaFoldDB" id="A0A841H526"/>
<protein>
    <recommendedName>
        <fullName evidence="3">DUF2939 domain-containing protein</fullName>
    </recommendedName>
</protein>
<reference evidence="1 2" key="1">
    <citation type="submission" date="2020-08" db="EMBL/GenBank/DDBJ databases">
        <title>Genomic Encyclopedia of Type Strains, Phase IV (KMG-IV): sequencing the most valuable type-strain genomes for metagenomic binning, comparative biology and taxonomic classification.</title>
        <authorList>
            <person name="Goeker M."/>
        </authorList>
    </citation>
    <scope>NUCLEOTIDE SEQUENCE [LARGE SCALE GENOMIC DNA]</scope>
    <source>
        <strain evidence="1 2">DSM 29007</strain>
    </source>
</reference>
<organism evidence="1 2">
    <name type="scientific">Longimicrobium terrae</name>
    <dbReference type="NCBI Taxonomy" id="1639882"/>
    <lineage>
        <taxon>Bacteria</taxon>
        <taxon>Pseudomonadati</taxon>
        <taxon>Gemmatimonadota</taxon>
        <taxon>Longimicrobiia</taxon>
        <taxon>Longimicrobiales</taxon>
        <taxon>Longimicrobiaceae</taxon>
        <taxon>Longimicrobium</taxon>
    </lineage>
</organism>
<accession>A0A841H526</accession>
<dbReference type="RefSeq" id="WP_170035150.1">
    <property type="nucleotide sequence ID" value="NZ_JABDTL010000001.1"/>
</dbReference>
<keyword evidence="2" id="KW-1185">Reference proteome</keyword>
<evidence type="ECO:0000313" key="1">
    <source>
        <dbReference type="EMBL" id="MBB6073073.1"/>
    </source>
</evidence>
<comment type="caution">
    <text evidence="1">The sequence shown here is derived from an EMBL/GenBank/DDBJ whole genome shotgun (WGS) entry which is preliminary data.</text>
</comment>
<proteinExistence type="predicted"/>
<name>A0A841H526_9BACT</name>
<dbReference type="PROSITE" id="PS51257">
    <property type="entry name" value="PROKAR_LIPOPROTEIN"/>
    <property type="match status" value="1"/>
</dbReference>
<gene>
    <name evidence="1" type="ORF">HNQ61_004740</name>
</gene>
<dbReference type="EMBL" id="JACHIA010000021">
    <property type="protein sequence ID" value="MBB6073073.1"/>
    <property type="molecule type" value="Genomic_DNA"/>
</dbReference>
<evidence type="ECO:0000313" key="2">
    <source>
        <dbReference type="Proteomes" id="UP000582837"/>
    </source>
</evidence>
<dbReference type="Pfam" id="PF11159">
    <property type="entry name" value="DUF2939"/>
    <property type="match status" value="1"/>
</dbReference>